<evidence type="ECO:0000313" key="1">
    <source>
        <dbReference type="EMBL" id="QEE16437.1"/>
    </source>
</evidence>
<gene>
    <name evidence="1" type="ORF">DSAG12_02267</name>
</gene>
<accession>A0A5B9DC45</accession>
<dbReference type="KEGG" id="psyt:DSAG12_02267"/>
<protein>
    <submittedName>
        <fullName evidence="1">Uncharacterized protein</fullName>
    </submittedName>
</protein>
<reference evidence="1 2" key="2">
    <citation type="journal article" date="2024" name="Int. J. Syst. Evol. Microbiol.">
        <title>Promethearchaeum syntrophicum gen. nov., sp. nov., an anaerobic, obligately syntrophic archaeon, the first isolate of the lineage 'Asgard' archaea, and proposal of the new archaeal phylum Promethearchaeota phyl. nov. and kingdom Promethearchaeati regn. nov.</title>
        <authorList>
            <person name="Imachi H."/>
            <person name="Nobu M.K."/>
            <person name="Kato S."/>
            <person name="Takaki Y."/>
            <person name="Miyazaki M."/>
            <person name="Miyata M."/>
            <person name="Ogawara M."/>
            <person name="Saito Y."/>
            <person name="Sakai S."/>
            <person name="Tahara Y.O."/>
            <person name="Takano Y."/>
            <person name="Tasumi E."/>
            <person name="Uematsu K."/>
            <person name="Yoshimura T."/>
            <person name="Itoh T."/>
            <person name="Ohkuma M."/>
            <person name="Takai K."/>
        </authorList>
    </citation>
    <scope>NUCLEOTIDE SEQUENCE [LARGE SCALE GENOMIC DNA]</scope>
    <source>
        <strain evidence="1 2">MK-D1</strain>
    </source>
</reference>
<sequence length="121" mass="14440">MLSTASANTVSYTPYNVQIQNYFYIILCNHHKYSYFSQYFDSCEYSKLCNTKYIDYKTAKHEIEQFKQNQPKPKYPKLSVPLNLSVCLVRNETYLQKNIISGIIMRKKRTNVFILENKREN</sequence>
<dbReference type="GeneID" id="41330255"/>
<dbReference type="Proteomes" id="UP000321408">
    <property type="component" value="Chromosome"/>
</dbReference>
<dbReference type="AlphaFoldDB" id="A0A5B9DC45"/>
<evidence type="ECO:0000313" key="2">
    <source>
        <dbReference type="Proteomes" id="UP000321408"/>
    </source>
</evidence>
<proteinExistence type="predicted"/>
<keyword evidence="2" id="KW-1185">Reference proteome</keyword>
<reference evidence="1 2" key="1">
    <citation type="journal article" date="2020" name="Nature">
        <title>Isolation of an archaeon at the prokaryote-eukaryote interface.</title>
        <authorList>
            <person name="Imachi H."/>
            <person name="Nobu M.K."/>
            <person name="Nakahara N."/>
            <person name="Morono Y."/>
            <person name="Ogawara M."/>
            <person name="Takaki Y."/>
            <person name="Takano Y."/>
            <person name="Uematsu K."/>
            <person name="Ikuta T."/>
            <person name="Ito M."/>
            <person name="Matsui Y."/>
            <person name="Miyazaki M."/>
            <person name="Murata K."/>
            <person name="Saito Y."/>
            <person name="Sakai S."/>
            <person name="Song C."/>
            <person name="Tasumi E."/>
            <person name="Yamanaka Y."/>
            <person name="Yamaguchi T."/>
            <person name="Kamagata Y."/>
            <person name="Tamaki H."/>
            <person name="Takai K."/>
        </authorList>
    </citation>
    <scope>NUCLEOTIDE SEQUENCE [LARGE SCALE GENOMIC DNA]</scope>
    <source>
        <strain evidence="1 2">MK-D1</strain>
    </source>
</reference>
<dbReference type="RefSeq" id="WP_147663315.1">
    <property type="nucleotide sequence ID" value="NZ_CP042905.2"/>
</dbReference>
<dbReference type="EMBL" id="CP042905">
    <property type="protein sequence ID" value="QEE16437.1"/>
    <property type="molecule type" value="Genomic_DNA"/>
</dbReference>
<name>A0A5B9DC45_9ARCH</name>
<organism evidence="1 2">
    <name type="scientific">Promethearchaeum syntrophicum</name>
    <dbReference type="NCBI Taxonomy" id="2594042"/>
    <lineage>
        <taxon>Archaea</taxon>
        <taxon>Promethearchaeati</taxon>
        <taxon>Promethearchaeota</taxon>
        <taxon>Promethearchaeia</taxon>
        <taxon>Promethearchaeales</taxon>
        <taxon>Promethearchaeaceae</taxon>
        <taxon>Promethearchaeum</taxon>
    </lineage>
</organism>